<protein>
    <submittedName>
        <fullName evidence="7">Aquaporin-like protein</fullName>
    </submittedName>
</protein>
<reference evidence="7" key="2">
    <citation type="submission" date="2023-06" db="EMBL/GenBank/DDBJ databases">
        <authorList>
            <consortium name="Lawrence Berkeley National Laboratory"/>
            <person name="Haridas S."/>
            <person name="Hensen N."/>
            <person name="Bonometti L."/>
            <person name="Westerberg I."/>
            <person name="Brannstrom I.O."/>
            <person name="Guillou S."/>
            <person name="Cros-Aarteil S."/>
            <person name="Calhoun S."/>
            <person name="Kuo A."/>
            <person name="Mondo S."/>
            <person name="Pangilinan J."/>
            <person name="Riley R."/>
            <person name="Labutti K."/>
            <person name="Andreopoulos B."/>
            <person name="Lipzen A."/>
            <person name="Chen C."/>
            <person name="Yanf M."/>
            <person name="Daum C."/>
            <person name="Ng V."/>
            <person name="Clum A."/>
            <person name="Steindorff A."/>
            <person name="Ohm R."/>
            <person name="Martin F."/>
            <person name="Silar P."/>
            <person name="Natvig D."/>
            <person name="Lalanne C."/>
            <person name="Gautier V."/>
            <person name="Ament-Velasquez S.L."/>
            <person name="Kruys A."/>
            <person name="Hutchinson M.I."/>
            <person name="Powell A.J."/>
            <person name="Barry K."/>
            <person name="Miller A.N."/>
            <person name="Grigoriev I.V."/>
            <person name="Debuchy R."/>
            <person name="Gladieux P."/>
            <person name="Thoren M.H."/>
            <person name="Johannesson H."/>
        </authorList>
    </citation>
    <scope>NUCLEOTIDE SEQUENCE</scope>
    <source>
        <strain evidence="7">CBS 955.72</strain>
    </source>
</reference>
<evidence type="ECO:0000256" key="4">
    <source>
        <dbReference type="ARBA" id="ARBA00023136"/>
    </source>
</evidence>
<feature type="transmembrane region" description="Helical" evidence="6">
    <location>
        <begin position="280"/>
        <end position="300"/>
    </location>
</feature>
<dbReference type="SUPFAM" id="SSF81338">
    <property type="entry name" value="Aquaporin-like"/>
    <property type="match status" value="1"/>
</dbReference>
<comment type="subcellular location">
    <subcellularLocation>
        <location evidence="1">Membrane</location>
        <topology evidence="1">Multi-pass membrane protein</topology>
    </subcellularLocation>
</comment>
<dbReference type="Proteomes" id="UP001275084">
    <property type="component" value="Unassembled WGS sequence"/>
</dbReference>
<dbReference type="GO" id="GO:0015267">
    <property type="term" value="F:channel activity"/>
    <property type="evidence" value="ECO:0007669"/>
    <property type="project" value="InterPro"/>
</dbReference>
<dbReference type="InterPro" id="IPR023271">
    <property type="entry name" value="Aquaporin-like"/>
</dbReference>
<dbReference type="GO" id="GO:0016020">
    <property type="term" value="C:membrane"/>
    <property type="evidence" value="ECO:0007669"/>
    <property type="project" value="UniProtKB-SubCell"/>
</dbReference>
<sequence>MAQTKNEVPTTAPLFRIETSRTARSSATAHTIEHTRVAAFDGTFAPEARPPFQPGTAPWYLDRDYFLGGWRNPAIWRSTLVEFVGTAAVILVGGQIGATITSYGTPQVGAYIAISNIFLLSIFIYATAPASGGHLNPMITFSTMLTGLCPWPRGFLYMCAQTAGGAVGGGVLAGIWGRQLSTELKGGGCFFDLAYATYGQLFLNEIASSFVLLLLAFGVGLDPRQALLFGPRFGPLLVGSAVGIMAFASSGMIPGYAGAALNPARCFALGIVRRDLSGQWIWWAGDAIAGILLAVMYNIIPPHHNSGTADDESSSVDGRGPISA</sequence>
<evidence type="ECO:0000313" key="8">
    <source>
        <dbReference type="Proteomes" id="UP001275084"/>
    </source>
</evidence>
<dbReference type="EMBL" id="JAUIQD010000004">
    <property type="protein sequence ID" value="KAK3353953.1"/>
    <property type="molecule type" value="Genomic_DNA"/>
</dbReference>
<keyword evidence="5" id="KW-0813">Transport</keyword>
<evidence type="ECO:0000313" key="7">
    <source>
        <dbReference type="EMBL" id="KAK3353953.1"/>
    </source>
</evidence>
<dbReference type="PANTHER" id="PTHR47002:SF2">
    <property type="entry name" value="AQUAPORIN AQPAE.A-LIKE"/>
    <property type="match status" value="1"/>
</dbReference>
<feature type="transmembrane region" description="Helical" evidence="6">
    <location>
        <begin position="74"/>
        <end position="96"/>
    </location>
</feature>
<feature type="transmembrane region" description="Helical" evidence="6">
    <location>
        <begin position="108"/>
        <end position="128"/>
    </location>
</feature>
<comment type="similarity">
    <text evidence="5">Belongs to the MIP/aquaporin (TC 1.A.8) family.</text>
</comment>
<evidence type="ECO:0000256" key="5">
    <source>
        <dbReference type="RuleBase" id="RU000477"/>
    </source>
</evidence>
<comment type="caution">
    <text evidence="7">The sequence shown here is derived from an EMBL/GenBank/DDBJ whole genome shotgun (WGS) entry which is preliminary data.</text>
</comment>
<dbReference type="AlphaFoldDB" id="A0AAJ0HJN5"/>
<dbReference type="Gene3D" id="1.20.1080.10">
    <property type="entry name" value="Glycerol uptake facilitator protein"/>
    <property type="match status" value="1"/>
</dbReference>
<evidence type="ECO:0000256" key="1">
    <source>
        <dbReference type="ARBA" id="ARBA00004141"/>
    </source>
</evidence>
<evidence type="ECO:0000256" key="6">
    <source>
        <dbReference type="SAM" id="Phobius"/>
    </source>
</evidence>
<evidence type="ECO:0000256" key="3">
    <source>
        <dbReference type="ARBA" id="ARBA00022989"/>
    </source>
</evidence>
<feature type="transmembrane region" description="Helical" evidence="6">
    <location>
        <begin position="233"/>
        <end position="259"/>
    </location>
</feature>
<keyword evidence="4 6" id="KW-0472">Membrane</keyword>
<gene>
    <name evidence="7" type="ORF">B0T25DRAFT_456683</name>
</gene>
<keyword evidence="2 5" id="KW-0812">Transmembrane</keyword>
<feature type="transmembrane region" description="Helical" evidence="6">
    <location>
        <begin position="154"/>
        <end position="176"/>
    </location>
</feature>
<reference evidence="7" key="1">
    <citation type="journal article" date="2023" name="Mol. Phylogenet. Evol.">
        <title>Genome-scale phylogeny and comparative genomics of the fungal order Sordariales.</title>
        <authorList>
            <person name="Hensen N."/>
            <person name="Bonometti L."/>
            <person name="Westerberg I."/>
            <person name="Brannstrom I.O."/>
            <person name="Guillou S."/>
            <person name="Cros-Aarteil S."/>
            <person name="Calhoun S."/>
            <person name="Haridas S."/>
            <person name="Kuo A."/>
            <person name="Mondo S."/>
            <person name="Pangilinan J."/>
            <person name="Riley R."/>
            <person name="LaButti K."/>
            <person name="Andreopoulos B."/>
            <person name="Lipzen A."/>
            <person name="Chen C."/>
            <person name="Yan M."/>
            <person name="Daum C."/>
            <person name="Ng V."/>
            <person name="Clum A."/>
            <person name="Steindorff A."/>
            <person name="Ohm R.A."/>
            <person name="Martin F."/>
            <person name="Silar P."/>
            <person name="Natvig D.O."/>
            <person name="Lalanne C."/>
            <person name="Gautier V."/>
            <person name="Ament-Velasquez S.L."/>
            <person name="Kruys A."/>
            <person name="Hutchinson M.I."/>
            <person name="Powell A.J."/>
            <person name="Barry K."/>
            <person name="Miller A.N."/>
            <person name="Grigoriev I.V."/>
            <person name="Debuchy R."/>
            <person name="Gladieux P."/>
            <person name="Hiltunen Thoren M."/>
            <person name="Johannesson H."/>
        </authorList>
    </citation>
    <scope>NUCLEOTIDE SEQUENCE</scope>
    <source>
        <strain evidence="7">CBS 955.72</strain>
    </source>
</reference>
<dbReference type="Pfam" id="PF00230">
    <property type="entry name" value="MIP"/>
    <property type="match status" value="1"/>
</dbReference>
<name>A0AAJ0HJN5_9PEZI</name>
<dbReference type="InterPro" id="IPR000425">
    <property type="entry name" value="MIP"/>
</dbReference>
<proteinExistence type="inferred from homology"/>
<keyword evidence="8" id="KW-1185">Reference proteome</keyword>
<dbReference type="PRINTS" id="PR00783">
    <property type="entry name" value="MINTRINSICP"/>
</dbReference>
<evidence type="ECO:0000256" key="2">
    <source>
        <dbReference type="ARBA" id="ARBA00022692"/>
    </source>
</evidence>
<accession>A0AAJ0HJN5</accession>
<organism evidence="7 8">
    <name type="scientific">Lasiosphaeria hispida</name>
    <dbReference type="NCBI Taxonomy" id="260671"/>
    <lineage>
        <taxon>Eukaryota</taxon>
        <taxon>Fungi</taxon>
        <taxon>Dikarya</taxon>
        <taxon>Ascomycota</taxon>
        <taxon>Pezizomycotina</taxon>
        <taxon>Sordariomycetes</taxon>
        <taxon>Sordariomycetidae</taxon>
        <taxon>Sordariales</taxon>
        <taxon>Lasiosphaeriaceae</taxon>
        <taxon>Lasiosphaeria</taxon>
    </lineage>
</organism>
<feature type="transmembrane region" description="Helical" evidence="6">
    <location>
        <begin position="201"/>
        <end position="221"/>
    </location>
</feature>
<dbReference type="PANTHER" id="PTHR47002">
    <property type="entry name" value="AQUAPORIN-LIKE"/>
    <property type="match status" value="1"/>
</dbReference>
<keyword evidence="3 6" id="KW-1133">Transmembrane helix</keyword>